<dbReference type="Pfam" id="PF02827">
    <property type="entry name" value="PKI"/>
    <property type="match status" value="1"/>
</dbReference>
<feature type="compositionally biased region" description="Basic and acidic residues" evidence="4">
    <location>
        <begin position="51"/>
        <end position="77"/>
    </location>
</feature>
<protein>
    <submittedName>
        <fullName evidence="6">cAMP-dependent protein kinase inhibitor beta</fullName>
    </submittedName>
</protein>
<dbReference type="InterPro" id="IPR004171">
    <property type="entry name" value="cAMP_dep_PKI"/>
</dbReference>
<dbReference type="GO" id="GO:0004862">
    <property type="term" value="F:cAMP-dependent protein kinase inhibitor activity"/>
    <property type="evidence" value="ECO:0007669"/>
    <property type="project" value="InterPro"/>
</dbReference>
<sequence length="77" mass="8084">MTDVKPVATDFASSGRTGRRNALPDIMVPPTGAETSELPPRLAELSLSKDAGAEGGERASSETPLEDKVEQATKEKS</sequence>
<name>A0A6P8Q6K0_GEOSA</name>
<proteinExistence type="inferred from homology"/>
<dbReference type="GeneID" id="117356592"/>
<comment type="function">
    <text evidence="1">Extremely potent competitive inhibitor of cAMP-dependent protein kinase activity, this protein interacts with the catalytic subunit of the enzyme after the cAMP-induced dissociation of its regulatory chains.</text>
</comment>
<dbReference type="AlphaFoldDB" id="A0A6P8Q6K0"/>
<evidence type="ECO:0000256" key="4">
    <source>
        <dbReference type="SAM" id="MobiDB-lite"/>
    </source>
</evidence>
<organism evidence="5 6">
    <name type="scientific">Geotrypetes seraphini</name>
    <name type="common">Gaboon caecilian</name>
    <name type="synonym">Caecilia seraphini</name>
    <dbReference type="NCBI Taxonomy" id="260995"/>
    <lineage>
        <taxon>Eukaryota</taxon>
        <taxon>Metazoa</taxon>
        <taxon>Chordata</taxon>
        <taxon>Craniata</taxon>
        <taxon>Vertebrata</taxon>
        <taxon>Euteleostomi</taxon>
        <taxon>Amphibia</taxon>
        <taxon>Gymnophiona</taxon>
        <taxon>Geotrypetes</taxon>
    </lineage>
</organism>
<dbReference type="PANTHER" id="PTHR15416">
    <property type="entry name" value="CAMP-DEPENDENT PROTEIN KINASE INHIBITOR/PKI"/>
    <property type="match status" value="1"/>
</dbReference>
<keyword evidence="5" id="KW-1185">Reference proteome</keyword>
<evidence type="ECO:0000256" key="1">
    <source>
        <dbReference type="ARBA" id="ARBA00002844"/>
    </source>
</evidence>
<evidence type="ECO:0000313" key="5">
    <source>
        <dbReference type="Proteomes" id="UP000515159"/>
    </source>
</evidence>
<dbReference type="OrthoDB" id="6380180at2759"/>
<dbReference type="CTD" id="5570"/>
<comment type="similarity">
    <text evidence="2">Belongs to the PKI family.</text>
</comment>
<evidence type="ECO:0000313" key="6">
    <source>
        <dbReference type="RefSeq" id="XP_033791914.1"/>
    </source>
</evidence>
<dbReference type="InParanoid" id="A0A6P8Q6K0"/>
<dbReference type="KEGG" id="gsh:117356592"/>
<dbReference type="Proteomes" id="UP000515159">
    <property type="component" value="Chromosome 3"/>
</dbReference>
<evidence type="ECO:0000256" key="2">
    <source>
        <dbReference type="ARBA" id="ARBA00006393"/>
    </source>
</evidence>
<dbReference type="RefSeq" id="XP_033791914.1">
    <property type="nucleotide sequence ID" value="XM_033936023.1"/>
</dbReference>
<keyword evidence="3 6" id="KW-0649">Protein kinase inhibitor</keyword>
<reference evidence="6" key="1">
    <citation type="submission" date="2025-08" db="UniProtKB">
        <authorList>
            <consortium name="RefSeq"/>
        </authorList>
    </citation>
    <scope>IDENTIFICATION</scope>
</reference>
<gene>
    <name evidence="6" type="primary">PKIB</name>
</gene>
<accession>A0A6P8Q6K0</accession>
<evidence type="ECO:0000256" key="3">
    <source>
        <dbReference type="ARBA" id="ARBA00023013"/>
    </source>
</evidence>
<feature type="region of interest" description="Disordered" evidence="4">
    <location>
        <begin position="1"/>
        <end position="77"/>
    </location>
</feature>